<comment type="caution">
    <text evidence="2">The sequence shown here is derived from an EMBL/GenBank/DDBJ whole genome shotgun (WGS) entry which is preliminary data.</text>
</comment>
<proteinExistence type="predicted"/>
<accession>A0AAV5AYS3</accession>
<keyword evidence="2" id="KW-0645">Protease</keyword>
<evidence type="ECO:0000313" key="3">
    <source>
        <dbReference type="Proteomes" id="UP001055025"/>
    </source>
</evidence>
<dbReference type="GO" id="GO:0004185">
    <property type="term" value="F:serine-type carboxypeptidase activity"/>
    <property type="evidence" value="ECO:0007669"/>
    <property type="project" value="InterPro"/>
</dbReference>
<dbReference type="GO" id="GO:0006508">
    <property type="term" value="P:proteolysis"/>
    <property type="evidence" value="ECO:0007669"/>
    <property type="project" value="InterPro"/>
</dbReference>
<protein>
    <submittedName>
        <fullName evidence="2">Carboxypeptidase</fullName>
    </submittedName>
</protein>
<dbReference type="Pfam" id="PF00450">
    <property type="entry name" value="Peptidase_S10"/>
    <property type="match status" value="1"/>
</dbReference>
<reference evidence="2" key="1">
    <citation type="journal article" date="2022" name="Int. J. Syst. Evol. Microbiol.">
        <title>Granulimonas faecalis gen. nov., sp. nov., and Leptogranulimonas caecicola gen. nov., sp. nov., novel lactate-producing Atopobiaceae bacteria isolated from mouse intestines, and an emended description of the family Atopobiaceae.</title>
        <authorList>
            <person name="Morinaga K."/>
            <person name="Kusada H."/>
            <person name="Sakamoto S."/>
            <person name="Murakami T."/>
            <person name="Toyoda A."/>
            <person name="Mori H."/>
            <person name="Meng X.Y."/>
            <person name="Takashino M."/>
            <person name="Murotomi K."/>
            <person name="Tamaki H."/>
        </authorList>
    </citation>
    <scope>NUCLEOTIDE SEQUENCE</scope>
    <source>
        <strain evidence="2">OPF53</strain>
    </source>
</reference>
<keyword evidence="3" id="KW-1185">Reference proteome</keyword>
<dbReference type="RefSeq" id="WP_265590549.1">
    <property type="nucleotide sequence ID" value="NZ_BQKC01000001.1"/>
</dbReference>
<name>A0AAV5AYS3_9ACTN</name>
<keyword evidence="2" id="KW-0121">Carboxypeptidase</keyword>
<evidence type="ECO:0000313" key="2">
    <source>
        <dbReference type="EMBL" id="GJM54709.1"/>
    </source>
</evidence>
<keyword evidence="2" id="KW-0378">Hydrolase</keyword>
<dbReference type="Proteomes" id="UP001055025">
    <property type="component" value="Unassembled WGS sequence"/>
</dbReference>
<gene>
    <name evidence="2" type="ORF">ATOP_03640</name>
</gene>
<feature type="region of interest" description="Disordered" evidence="1">
    <location>
        <begin position="1"/>
        <end position="23"/>
    </location>
</feature>
<dbReference type="AlphaFoldDB" id="A0AAV5AYS3"/>
<dbReference type="InterPro" id="IPR001563">
    <property type="entry name" value="Peptidase_S10"/>
</dbReference>
<sequence>MADVTAAEKPADEGAEKVPEKASKHYTWHGEDGKTIDYTGTAEMVDIFDDKGKAMCHQFCLSYVSDDVDKSDRPVTFLWNGGPGGSSSMVCIGGMGPVRVPTDGTRHLPNTCPVEDNPYTLLQVSDLVFIDAPGTGYSHVAAGYDPKKVWGVDGDGDAMARTVIAWLNEHNAWDRPHYLYGESYGTTRAAVVYRLLGERGVGVDGVVEQSSILDYAVMLPGNDDYYAGMFPVMAATAQSAGVTGQGVSPEDWFAQAMDFVNTTYINALTIAGNLPQDKMQEIAEKMSEFIGLPVDFIMARKLRIELYEFRAHFAQDKGLSHGRYDTRFTEQVYQPVQGDLGFFQMEDPSYDAIQVVYNEVYQKLLRDMGFAGYPNYCGLNIEVNEAWNWNHDMPGVGTAPMPNVAFDIATALRRNPTSHVIFLGGRHDGATPYWNVIHDMAKMYLPDDLAKQVLWYESSNGHMLYADTEALKATTPVLQDFYDLRHQA</sequence>
<dbReference type="SUPFAM" id="SSF53474">
    <property type="entry name" value="alpha/beta-Hydrolases"/>
    <property type="match status" value="1"/>
</dbReference>
<evidence type="ECO:0000256" key="1">
    <source>
        <dbReference type="SAM" id="MobiDB-lite"/>
    </source>
</evidence>
<organism evidence="2 3">
    <name type="scientific">Granulimonas faecalis</name>
    <dbReference type="NCBI Taxonomy" id="2894155"/>
    <lineage>
        <taxon>Bacteria</taxon>
        <taxon>Bacillati</taxon>
        <taxon>Actinomycetota</taxon>
        <taxon>Coriobacteriia</taxon>
        <taxon>Coriobacteriales</taxon>
        <taxon>Kribbibacteriaceae</taxon>
        <taxon>Granulimonas</taxon>
    </lineage>
</organism>
<dbReference type="Gene3D" id="3.40.50.1820">
    <property type="entry name" value="alpha/beta hydrolase"/>
    <property type="match status" value="1"/>
</dbReference>
<dbReference type="InterPro" id="IPR029058">
    <property type="entry name" value="AB_hydrolase_fold"/>
</dbReference>
<feature type="compositionally biased region" description="Basic and acidic residues" evidence="1">
    <location>
        <begin position="9"/>
        <end position="23"/>
    </location>
</feature>
<dbReference type="EMBL" id="BQKC01000001">
    <property type="protein sequence ID" value="GJM54709.1"/>
    <property type="molecule type" value="Genomic_DNA"/>
</dbReference>